<dbReference type="EMBL" id="VSSQ01026059">
    <property type="protein sequence ID" value="MPM74580.1"/>
    <property type="molecule type" value="Genomic_DNA"/>
</dbReference>
<dbReference type="SUPFAM" id="SSF46785">
    <property type="entry name" value="Winged helix' DNA-binding domain"/>
    <property type="match status" value="1"/>
</dbReference>
<comment type="similarity">
    <text evidence="1">Belongs to the LysR transcriptional regulatory family.</text>
</comment>
<dbReference type="InterPro" id="IPR036388">
    <property type="entry name" value="WH-like_DNA-bd_sf"/>
</dbReference>
<proteinExistence type="inferred from homology"/>
<evidence type="ECO:0000256" key="1">
    <source>
        <dbReference type="ARBA" id="ARBA00009437"/>
    </source>
</evidence>
<dbReference type="GO" id="GO:0032993">
    <property type="term" value="C:protein-DNA complex"/>
    <property type="evidence" value="ECO:0007669"/>
    <property type="project" value="TreeGrafter"/>
</dbReference>
<reference evidence="6" key="1">
    <citation type="submission" date="2019-08" db="EMBL/GenBank/DDBJ databases">
        <authorList>
            <person name="Kucharzyk K."/>
            <person name="Murdoch R.W."/>
            <person name="Higgins S."/>
            <person name="Loffler F."/>
        </authorList>
    </citation>
    <scope>NUCLEOTIDE SEQUENCE</scope>
</reference>
<accession>A0A645CCC3</accession>
<protein>
    <recommendedName>
        <fullName evidence="5">HTH lysR-type domain-containing protein</fullName>
    </recommendedName>
</protein>
<evidence type="ECO:0000256" key="3">
    <source>
        <dbReference type="ARBA" id="ARBA00023125"/>
    </source>
</evidence>
<dbReference type="GO" id="GO:0003677">
    <property type="term" value="F:DNA binding"/>
    <property type="evidence" value="ECO:0007669"/>
    <property type="project" value="UniProtKB-KW"/>
</dbReference>
<organism evidence="6">
    <name type="scientific">bioreactor metagenome</name>
    <dbReference type="NCBI Taxonomy" id="1076179"/>
    <lineage>
        <taxon>unclassified sequences</taxon>
        <taxon>metagenomes</taxon>
        <taxon>ecological metagenomes</taxon>
    </lineage>
</organism>
<dbReference type="PROSITE" id="PS50931">
    <property type="entry name" value="HTH_LYSR"/>
    <property type="match status" value="1"/>
</dbReference>
<evidence type="ECO:0000259" key="5">
    <source>
        <dbReference type="PROSITE" id="PS50931"/>
    </source>
</evidence>
<dbReference type="PRINTS" id="PR00039">
    <property type="entry name" value="HTHLYSR"/>
</dbReference>
<keyword evidence="3" id="KW-0238">DNA-binding</keyword>
<evidence type="ECO:0000256" key="2">
    <source>
        <dbReference type="ARBA" id="ARBA00023015"/>
    </source>
</evidence>
<dbReference type="InterPro" id="IPR000847">
    <property type="entry name" value="LysR_HTH_N"/>
</dbReference>
<dbReference type="CDD" id="cd05466">
    <property type="entry name" value="PBP2_LTTR_substrate"/>
    <property type="match status" value="1"/>
</dbReference>
<evidence type="ECO:0000313" key="6">
    <source>
        <dbReference type="EMBL" id="MPM74580.1"/>
    </source>
</evidence>
<dbReference type="Gene3D" id="3.40.190.290">
    <property type="match status" value="1"/>
</dbReference>
<dbReference type="PANTHER" id="PTHR30346">
    <property type="entry name" value="TRANSCRIPTIONAL DUAL REGULATOR HCAR-RELATED"/>
    <property type="match status" value="1"/>
</dbReference>
<dbReference type="Gene3D" id="1.10.10.10">
    <property type="entry name" value="Winged helix-like DNA-binding domain superfamily/Winged helix DNA-binding domain"/>
    <property type="match status" value="1"/>
</dbReference>
<feature type="domain" description="HTH lysR-type" evidence="5">
    <location>
        <begin position="1"/>
        <end position="58"/>
    </location>
</feature>
<comment type="caution">
    <text evidence="6">The sequence shown here is derived from an EMBL/GenBank/DDBJ whole genome shotgun (WGS) entry which is preliminary data.</text>
</comment>
<dbReference type="InterPro" id="IPR036390">
    <property type="entry name" value="WH_DNA-bd_sf"/>
</dbReference>
<gene>
    <name evidence="6" type="ORF">SDC9_121568</name>
</gene>
<keyword evidence="2" id="KW-0805">Transcription regulation</keyword>
<sequence length="307" mass="35237">MTLLQLNYIMEIYSSGSINKAAQKLFLSQSSLSSSIRELENEFNIKIFARSNRGIELTDDGKEFITHIRPILEQQKMIESYYTDRDSSDYVSLSVASQRYPFCAKAFVLLIQNQDILKYNLCYKEAEMDKVIESVSGRKSEIGVIFLSDMTEKFMNRVLASNDLEFHEIMRIKPHAFINVNHPLANKDSIKVNELFDYPYVAFSKKNNDSFNYSEEAVIPDIDRFKKIVYVNDRASCYNVLVHTDCVSIGSGILPEGYGDDSLKSVPIDDAEDFMRLGWISLKDMPISNKAEEYINILKKIIKETAK</sequence>
<dbReference type="AlphaFoldDB" id="A0A645CCC3"/>
<keyword evidence="4" id="KW-0804">Transcription</keyword>
<name>A0A645CCC3_9ZZZZ</name>
<dbReference type="FunFam" id="1.10.10.10:FF:000001">
    <property type="entry name" value="LysR family transcriptional regulator"/>
    <property type="match status" value="1"/>
</dbReference>
<dbReference type="SUPFAM" id="SSF53850">
    <property type="entry name" value="Periplasmic binding protein-like II"/>
    <property type="match status" value="1"/>
</dbReference>
<dbReference type="PANTHER" id="PTHR30346:SF0">
    <property type="entry name" value="HCA OPERON TRANSCRIPTIONAL ACTIVATOR HCAR"/>
    <property type="match status" value="1"/>
</dbReference>
<dbReference type="GO" id="GO:0003700">
    <property type="term" value="F:DNA-binding transcription factor activity"/>
    <property type="evidence" value="ECO:0007669"/>
    <property type="project" value="InterPro"/>
</dbReference>
<dbReference type="Pfam" id="PF00126">
    <property type="entry name" value="HTH_1"/>
    <property type="match status" value="1"/>
</dbReference>
<evidence type="ECO:0000256" key="4">
    <source>
        <dbReference type="ARBA" id="ARBA00023163"/>
    </source>
</evidence>